<keyword evidence="1" id="KW-1133">Transmembrane helix</keyword>
<gene>
    <name evidence="2" type="ORF">DKK70_05900</name>
</gene>
<feature type="transmembrane region" description="Helical" evidence="1">
    <location>
        <begin position="16"/>
        <end position="40"/>
    </location>
</feature>
<feature type="transmembrane region" description="Helical" evidence="1">
    <location>
        <begin position="46"/>
        <end position="69"/>
    </location>
</feature>
<dbReference type="OrthoDB" id="7069125at2"/>
<accession>A0A2V4EAE9</accession>
<protein>
    <recommendedName>
        <fullName evidence="4">Transmembrane protein</fullName>
    </recommendedName>
</protein>
<comment type="caution">
    <text evidence="2">The sequence shown here is derived from an EMBL/GenBank/DDBJ whole genome shotgun (WGS) entry which is preliminary data.</text>
</comment>
<evidence type="ECO:0000313" key="2">
    <source>
        <dbReference type="EMBL" id="PXZ07384.1"/>
    </source>
</evidence>
<organism evidence="2 3">
    <name type="scientific">Gilliamella apicola</name>
    <dbReference type="NCBI Taxonomy" id="1196095"/>
    <lineage>
        <taxon>Bacteria</taxon>
        <taxon>Pseudomonadati</taxon>
        <taxon>Pseudomonadota</taxon>
        <taxon>Gammaproteobacteria</taxon>
        <taxon>Orbales</taxon>
        <taxon>Orbaceae</taxon>
        <taxon>Gilliamella</taxon>
    </lineage>
</organism>
<dbReference type="RefSeq" id="WP_110433150.1">
    <property type="nucleotide sequence ID" value="NZ_QGLR01000009.1"/>
</dbReference>
<evidence type="ECO:0008006" key="4">
    <source>
        <dbReference type="Google" id="ProtNLM"/>
    </source>
</evidence>
<dbReference type="Proteomes" id="UP000247932">
    <property type="component" value="Unassembled WGS sequence"/>
</dbReference>
<keyword evidence="3" id="KW-1185">Reference proteome</keyword>
<sequence>MSFTVSHYQSSQKFNLVLTLGFFLVGIIAAIILGIIYSVISYYSPIILLNIVIVVGLGLALGIITTQFAKLAKVRNTVVKFVMGFFFCLFAYYSSVCAFEISLLSGDPLDYVELFLSPFSVFDIMFNVILPNREIAITKGSTTSNISCFVLAILYFIEFLLFFCPLIVVLKIDDYYCEDCQVWYQKYRFFSSSIQNLESNITNNITGSYADVLSQLTFFSAKKGFASQVDQSADSLDILVHHYSKCPKCQQKSILSIYKNLLEKGKKGQEFKLFRKGILVENAYIDNKTDALFVQQIAAYYQSK</sequence>
<keyword evidence="1" id="KW-0812">Transmembrane</keyword>
<name>A0A2V4EAE9_9GAMM</name>
<evidence type="ECO:0000256" key="1">
    <source>
        <dbReference type="SAM" id="Phobius"/>
    </source>
</evidence>
<dbReference type="EMBL" id="QGLR01000009">
    <property type="protein sequence ID" value="PXZ07384.1"/>
    <property type="molecule type" value="Genomic_DNA"/>
</dbReference>
<evidence type="ECO:0000313" key="3">
    <source>
        <dbReference type="Proteomes" id="UP000247932"/>
    </source>
</evidence>
<proteinExistence type="predicted"/>
<keyword evidence="1" id="KW-0472">Membrane</keyword>
<dbReference type="AlphaFoldDB" id="A0A2V4EAE9"/>
<feature type="transmembrane region" description="Helical" evidence="1">
    <location>
        <begin position="81"/>
        <end position="105"/>
    </location>
</feature>
<feature type="transmembrane region" description="Helical" evidence="1">
    <location>
        <begin position="150"/>
        <end position="170"/>
    </location>
</feature>
<reference evidence="2 3" key="1">
    <citation type="submission" date="2018-05" db="EMBL/GenBank/DDBJ databases">
        <title>Reference genomes for bee gut microbiota database.</title>
        <authorList>
            <person name="Ellegaard K.M."/>
        </authorList>
    </citation>
    <scope>NUCLEOTIDE SEQUENCE [LARGE SCALE GENOMIC DNA]</scope>
    <source>
        <strain evidence="2 3">ESL0182</strain>
    </source>
</reference>